<proteinExistence type="predicted"/>
<name>A0AA50ACW5_9VIRU</name>
<accession>A0AA50ACW5</accession>
<keyword evidence="1" id="KW-1133">Transmembrane helix</keyword>
<evidence type="ECO:0000313" key="2">
    <source>
        <dbReference type="EMBL" id="WLJ25567.1"/>
    </source>
</evidence>
<evidence type="ECO:0000256" key="1">
    <source>
        <dbReference type="SAM" id="Phobius"/>
    </source>
</evidence>
<dbReference type="EMBL" id="OQ890312">
    <property type="protein sequence ID" value="WLJ25567.1"/>
    <property type="molecule type" value="Genomic_DNA"/>
</dbReference>
<keyword evidence="1" id="KW-0812">Transmembrane</keyword>
<sequence>MMKPITSGERMSHLKDYALGCVFGSAVFAGILIGGIAL</sequence>
<organism evidence="2">
    <name type="scientific">Actinobacteria phage HS02</name>
    <dbReference type="NCBI Taxonomy" id="3056388"/>
    <lineage>
        <taxon>Viruses</taxon>
    </lineage>
</organism>
<keyword evidence="1" id="KW-0472">Membrane</keyword>
<protein>
    <submittedName>
        <fullName evidence="2">Uncharacterized protein</fullName>
    </submittedName>
</protein>
<feature type="transmembrane region" description="Helical" evidence="1">
    <location>
        <begin position="17"/>
        <end position="37"/>
    </location>
</feature>
<reference evidence="2" key="1">
    <citation type="submission" date="2023-04" db="EMBL/GenBank/DDBJ databases">
        <title>The human skin virome in hidradenitis suppurativa patients.</title>
        <authorList>
            <person name="Jansen D."/>
        </authorList>
    </citation>
    <scope>NUCLEOTIDE SEQUENCE</scope>
    <source>
        <strain evidence="2">VC1_JansenPhageB</strain>
    </source>
</reference>